<dbReference type="OrthoDB" id="1708922at2759"/>
<dbReference type="PANTHER" id="PTHR34115">
    <property type="entry name" value="PROTEIN, PUTATIVE-RELATED"/>
    <property type="match status" value="1"/>
</dbReference>
<organism evidence="3 4">
    <name type="scientific">Morella rubra</name>
    <name type="common">Chinese bayberry</name>
    <dbReference type="NCBI Taxonomy" id="262757"/>
    <lineage>
        <taxon>Eukaryota</taxon>
        <taxon>Viridiplantae</taxon>
        <taxon>Streptophyta</taxon>
        <taxon>Embryophyta</taxon>
        <taxon>Tracheophyta</taxon>
        <taxon>Spermatophyta</taxon>
        <taxon>Magnoliopsida</taxon>
        <taxon>eudicotyledons</taxon>
        <taxon>Gunneridae</taxon>
        <taxon>Pentapetalae</taxon>
        <taxon>rosids</taxon>
        <taxon>fabids</taxon>
        <taxon>Fagales</taxon>
        <taxon>Myricaceae</taxon>
        <taxon>Morella</taxon>
    </lineage>
</organism>
<protein>
    <submittedName>
        <fullName evidence="3">Uncharacterized protein</fullName>
    </submittedName>
</protein>
<feature type="compositionally biased region" description="Polar residues" evidence="1">
    <location>
        <begin position="387"/>
        <end position="396"/>
    </location>
</feature>
<keyword evidence="2" id="KW-0812">Transmembrane</keyword>
<name>A0A6A1VFV8_9ROSI</name>
<dbReference type="Proteomes" id="UP000516437">
    <property type="component" value="Chromosome 6"/>
</dbReference>
<evidence type="ECO:0000256" key="1">
    <source>
        <dbReference type="SAM" id="MobiDB-lite"/>
    </source>
</evidence>
<feature type="transmembrane region" description="Helical" evidence="2">
    <location>
        <begin position="237"/>
        <end position="256"/>
    </location>
</feature>
<evidence type="ECO:0000313" key="3">
    <source>
        <dbReference type="EMBL" id="KAB1211759.1"/>
    </source>
</evidence>
<keyword evidence="2" id="KW-0472">Membrane</keyword>
<evidence type="ECO:0000313" key="4">
    <source>
        <dbReference type="Proteomes" id="UP000516437"/>
    </source>
</evidence>
<feature type="transmembrane region" description="Helical" evidence="2">
    <location>
        <begin position="114"/>
        <end position="138"/>
    </location>
</feature>
<dbReference type="PANTHER" id="PTHR34115:SF17">
    <property type="entry name" value="PROTEIN, PUTATIVE-RELATED"/>
    <property type="match status" value="1"/>
</dbReference>
<comment type="caution">
    <text evidence="3">The sequence shown here is derived from an EMBL/GenBank/DDBJ whole genome shotgun (WGS) entry which is preliminary data.</text>
</comment>
<sequence>MSAAMSFEIIKTHRFTNLLWSAGLLVGSAGLLVLVGVNGEFQAAVQFLIPVFVNILQIEYQSSSTSPFKAHGTIMSLFIVTVCVHVVAFMEISMAAPYTSYLPTARLICSISGVLASTLLVLILFPPFGWFILFLCAARISHELYGLQARPNGNATERESGSGARQEEVSVQAFNDSSIEHAGGGDVAHLAEASPQAFVGFSAPFLATVQFLIQVLVNILQVEYQSSSTSPFETHGTTMSLFIATVCLHVMALMEITKAAPYTSYLPTARLICSISGVLASTLLVLILFPPFGWFILFLCAARISHELYGPMMVIFDGISLEQQYGSLQQLFNDVVGGLQARLNGSSAERESGSDARQAEVSVQAFNDSSMEQAGSGGAHQAEASPQAFNGNSTEQEVGGDGNLV</sequence>
<proteinExistence type="predicted"/>
<dbReference type="AlphaFoldDB" id="A0A6A1VFV8"/>
<keyword evidence="2" id="KW-1133">Transmembrane helix</keyword>
<reference evidence="3 4" key="1">
    <citation type="journal article" date="2019" name="Plant Biotechnol. J.">
        <title>The red bayberry genome and genetic basis of sex determination.</title>
        <authorList>
            <person name="Jia H.M."/>
            <person name="Jia H.J."/>
            <person name="Cai Q.L."/>
            <person name="Wang Y."/>
            <person name="Zhao H.B."/>
            <person name="Yang W.F."/>
            <person name="Wang G.Y."/>
            <person name="Li Y.H."/>
            <person name="Zhan D.L."/>
            <person name="Shen Y.T."/>
            <person name="Niu Q.F."/>
            <person name="Chang L."/>
            <person name="Qiu J."/>
            <person name="Zhao L."/>
            <person name="Xie H.B."/>
            <person name="Fu W.Y."/>
            <person name="Jin J."/>
            <person name="Li X.W."/>
            <person name="Jiao Y."/>
            <person name="Zhou C.C."/>
            <person name="Tu T."/>
            <person name="Chai C.Y."/>
            <person name="Gao J.L."/>
            <person name="Fan L.J."/>
            <person name="van de Weg E."/>
            <person name="Wang J.Y."/>
            <person name="Gao Z.S."/>
        </authorList>
    </citation>
    <scope>NUCLEOTIDE SEQUENCE [LARGE SCALE GENOMIC DNA]</scope>
    <source>
        <tissue evidence="3">Leaves</tissue>
    </source>
</reference>
<accession>A0A6A1VFV8</accession>
<feature type="transmembrane region" description="Helical" evidence="2">
    <location>
        <begin position="18"/>
        <end position="37"/>
    </location>
</feature>
<feature type="transmembrane region" description="Helical" evidence="2">
    <location>
        <begin position="268"/>
        <end position="289"/>
    </location>
</feature>
<feature type="transmembrane region" description="Helical" evidence="2">
    <location>
        <begin position="72"/>
        <end position="94"/>
    </location>
</feature>
<dbReference type="EMBL" id="RXIC02000024">
    <property type="protein sequence ID" value="KAB1211759.1"/>
    <property type="molecule type" value="Genomic_DNA"/>
</dbReference>
<dbReference type="InterPro" id="IPR053258">
    <property type="entry name" value="Ca-permeable_cation_channel"/>
</dbReference>
<feature type="transmembrane region" description="Helical" evidence="2">
    <location>
        <begin position="197"/>
        <end position="217"/>
    </location>
</feature>
<gene>
    <name evidence="3" type="ORF">CJ030_MR6G025632</name>
</gene>
<evidence type="ECO:0000256" key="2">
    <source>
        <dbReference type="SAM" id="Phobius"/>
    </source>
</evidence>
<feature type="region of interest" description="Disordered" evidence="1">
    <location>
        <begin position="370"/>
        <end position="405"/>
    </location>
</feature>
<keyword evidence="4" id="KW-1185">Reference proteome</keyword>